<keyword evidence="3" id="KW-1185">Reference proteome</keyword>
<organism evidence="2 3">
    <name type="scientific">Vallitalea guaymasensis</name>
    <dbReference type="NCBI Taxonomy" id="1185412"/>
    <lineage>
        <taxon>Bacteria</taxon>
        <taxon>Bacillati</taxon>
        <taxon>Bacillota</taxon>
        <taxon>Clostridia</taxon>
        <taxon>Lachnospirales</taxon>
        <taxon>Vallitaleaceae</taxon>
        <taxon>Vallitalea</taxon>
    </lineage>
</organism>
<dbReference type="EMBL" id="CP058561">
    <property type="protein sequence ID" value="QUH31215.1"/>
    <property type="molecule type" value="Genomic_DNA"/>
</dbReference>
<dbReference type="KEGG" id="vgu:HYG85_20725"/>
<reference evidence="2 3" key="1">
    <citation type="submission" date="2020-07" db="EMBL/GenBank/DDBJ databases">
        <title>Vallitalea guaymasensis genome.</title>
        <authorList>
            <person name="Postec A."/>
        </authorList>
    </citation>
    <scope>NUCLEOTIDE SEQUENCE [LARGE SCALE GENOMIC DNA]</scope>
    <source>
        <strain evidence="2 3">Ra1766G1</strain>
    </source>
</reference>
<dbReference type="Gene3D" id="3.30.460.10">
    <property type="entry name" value="Beta Polymerase, domain 2"/>
    <property type="match status" value="1"/>
</dbReference>
<protein>
    <submittedName>
        <fullName evidence="2">DUF4037 domain-containing protein</fullName>
    </submittedName>
</protein>
<sequence>MNYRSSELLEKAKYYCNELSKHHILSKYWYELALVLKGSTARGNSDQYSDIDLVFFCDKNILDRIVKDYYDEGLISREDGIFLPLPEWIGHYNLESYDNLIGYFKEKNYPEIWEYTNVIILHDELNRFSGIIEEYNDYVFQDVIADIKDKYLNLQLTLDWLRHPLKRGDELSVILHCSNIIRLICQLSYLIDEKTYPHDKWLFYYLKETEFGSRKENKIKELGKNIINNNIPLQVDKELDEYSQYVLADGIITDLKNQIQLKYGNQPWLDEWYSFV</sequence>
<dbReference type="InterPro" id="IPR043519">
    <property type="entry name" value="NT_sf"/>
</dbReference>
<feature type="domain" description="Polymerase nucleotidyl transferase" evidence="1">
    <location>
        <begin position="24"/>
        <end position="60"/>
    </location>
</feature>
<dbReference type="Pfam" id="PF01909">
    <property type="entry name" value="NTP_transf_2"/>
    <property type="match status" value="1"/>
</dbReference>
<accession>A0A8J8MEJ0</accession>
<dbReference type="Proteomes" id="UP000677305">
    <property type="component" value="Chromosome"/>
</dbReference>
<proteinExistence type="predicted"/>
<gene>
    <name evidence="2" type="ORF">HYG85_20725</name>
</gene>
<dbReference type="SUPFAM" id="SSF81301">
    <property type="entry name" value="Nucleotidyltransferase"/>
    <property type="match status" value="1"/>
</dbReference>
<dbReference type="GO" id="GO:0016779">
    <property type="term" value="F:nucleotidyltransferase activity"/>
    <property type="evidence" value="ECO:0007669"/>
    <property type="project" value="InterPro"/>
</dbReference>
<dbReference type="AlphaFoldDB" id="A0A8J8MEJ0"/>
<dbReference type="RefSeq" id="WP_212691283.1">
    <property type="nucleotide sequence ID" value="NZ_CP058561.1"/>
</dbReference>
<dbReference type="InterPro" id="IPR002934">
    <property type="entry name" value="Polymerase_NTP_transf_dom"/>
</dbReference>
<name>A0A8J8MEJ0_9FIRM</name>
<evidence type="ECO:0000259" key="1">
    <source>
        <dbReference type="Pfam" id="PF01909"/>
    </source>
</evidence>
<evidence type="ECO:0000313" key="3">
    <source>
        <dbReference type="Proteomes" id="UP000677305"/>
    </source>
</evidence>
<evidence type="ECO:0000313" key="2">
    <source>
        <dbReference type="EMBL" id="QUH31215.1"/>
    </source>
</evidence>